<protein>
    <submittedName>
        <fullName evidence="1">Uncharacterized protein</fullName>
    </submittedName>
</protein>
<dbReference type="KEGG" id="dwu:DVJ83_11550"/>
<reference evidence="1 2" key="1">
    <citation type="submission" date="2018-07" db="EMBL/GenBank/DDBJ databases">
        <title>Complete Genome and Methylome Analysis of Deinococcus wulumuqiensis NEB 479.</title>
        <authorList>
            <person name="Fomenkov A."/>
            <person name="Luyten Y."/>
            <person name="Vincze T."/>
            <person name="Anton B.P."/>
            <person name="Clark T."/>
            <person name="Roberts R.J."/>
            <person name="Morgan R.D."/>
        </authorList>
    </citation>
    <scope>NUCLEOTIDE SEQUENCE [LARGE SCALE GENOMIC DNA]</scope>
    <source>
        <strain evidence="1 2">NEB 479</strain>
    </source>
</reference>
<name>A0A345IIY1_9DEIO</name>
<organism evidence="1 2">
    <name type="scientific">Deinococcus wulumuqiensis</name>
    <dbReference type="NCBI Taxonomy" id="980427"/>
    <lineage>
        <taxon>Bacteria</taxon>
        <taxon>Thermotogati</taxon>
        <taxon>Deinococcota</taxon>
        <taxon>Deinococci</taxon>
        <taxon>Deinococcales</taxon>
        <taxon>Deinococcaceae</taxon>
        <taxon>Deinococcus</taxon>
    </lineage>
</organism>
<evidence type="ECO:0000313" key="1">
    <source>
        <dbReference type="EMBL" id="AXG99653.1"/>
    </source>
</evidence>
<sequence>MWRLGGSYGFRLIPAQSELHRLCIHIAKSVSFPTPFSRIESRNLLDSIGIRISGPLRAPRRTSRR</sequence>
<proteinExistence type="predicted"/>
<gene>
    <name evidence="1" type="ORF">DVJ83_11550</name>
</gene>
<accession>A0A345IIY1</accession>
<dbReference type="Proteomes" id="UP000253744">
    <property type="component" value="Chromosome"/>
</dbReference>
<dbReference type="EMBL" id="CP031158">
    <property type="protein sequence ID" value="AXG99653.1"/>
    <property type="molecule type" value="Genomic_DNA"/>
</dbReference>
<dbReference type="AlphaFoldDB" id="A0A345IIY1"/>
<evidence type="ECO:0000313" key="2">
    <source>
        <dbReference type="Proteomes" id="UP000253744"/>
    </source>
</evidence>